<dbReference type="GeneID" id="25279102"/>
<dbReference type="GO" id="GO:0022857">
    <property type="term" value="F:transmembrane transporter activity"/>
    <property type="evidence" value="ECO:0007669"/>
    <property type="project" value="InterPro"/>
</dbReference>
<proteinExistence type="predicted"/>
<dbReference type="PANTHER" id="PTHR23504:SF16">
    <property type="entry name" value="TRANSPORTER, PUTATIVE (AFU_ORTHOLOGUE AFUA_1G13970)-RELATED"/>
    <property type="match status" value="1"/>
</dbReference>
<dbReference type="EMBL" id="AMGV01000003">
    <property type="protein sequence ID" value="KEF59325.1"/>
    <property type="molecule type" value="Genomic_DNA"/>
</dbReference>
<dbReference type="InterPro" id="IPR001958">
    <property type="entry name" value="Tet-R_TetA/multi-R_MdtG-like"/>
</dbReference>
<feature type="transmembrane region" description="Helical" evidence="6">
    <location>
        <begin position="69"/>
        <end position="87"/>
    </location>
</feature>
<sequence>MAQEGQSDGPRPAPPSWASIPNKFQVFIVCSIRMVDFFQQAALQAYMFYQLKSFSPDADDSQISFEAGVLQGVFTAAQIFTGIMWGRVMDSPRFGRKRVVLISLVGQAVSCVAVAFSRSFISASIWRLLGGAVNATVPGARTVLAESTDKKYHSRTFLVLPLAWNIANIFGPIFGGLLSDPVQNYPGLFGADSTFGGDQGVIWLTKFPYAAPNLFCAFVLLADALLVWGALRETLQARKQVRDQGIEWAENISYHVRRLVFSRFGYSQIGQGEEAGPDTVVDDENIPSSTPLYPITPQAPEEPAALRPPFHHAITRNVLLVLLTVAILDFQMGGFTTLWTIFLSTARRTEEQTKAIQLPFRFTGGLGFSLASIGISMSFLGFAGIALQLSLYPKVNARFGLLKSTSWALLVFPIPYAIAPYLSLLVSVRFLLWVLLIIVVVLQMAGRTFAVPGIVLLMNNASPSPAMLGTIHGMGAATSSAFRTIGPIVAGRWFGQGLDLGIVGWAWWWLSVVSLFGFVPSYWAKDGN</sequence>
<feature type="transmembrane region" description="Helical" evidence="6">
    <location>
        <begin position="209"/>
        <end position="231"/>
    </location>
</feature>
<dbReference type="RefSeq" id="XP_013261915.1">
    <property type="nucleotide sequence ID" value="XM_013406461.1"/>
</dbReference>
<evidence type="ECO:0000256" key="5">
    <source>
        <dbReference type="ARBA" id="ARBA00023136"/>
    </source>
</evidence>
<name>A0A072PUY0_9EURO</name>
<evidence type="ECO:0000256" key="4">
    <source>
        <dbReference type="ARBA" id="ARBA00022989"/>
    </source>
</evidence>
<dbReference type="InterPro" id="IPR011701">
    <property type="entry name" value="MFS"/>
</dbReference>
<feature type="transmembrane region" description="Helical" evidence="6">
    <location>
        <begin position="318"/>
        <end position="342"/>
    </location>
</feature>
<evidence type="ECO:0000313" key="8">
    <source>
        <dbReference type="Proteomes" id="UP000027920"/>
    </source>
</evidence>
<keyword evidence="4 6" id="KW-1133">Transmembrane helix</keyword>
<dbReference type="Gene3D" id="1.20.1250.20">
    <property type="entry name" value="MFS general substrate transporter like domains"/>
    <property type="match status" value="1"/>
</dbReference>
<evidence type="ECO:0008006" key="9">
    <source>
        <dbReference type="Google" id="ProtNLM"/>
    </source>
</evidence>
<keyword evidence="2" id="KW-0813">Transport</keyword>
<dbReference type="Proteomes" id="UP000027920">
    <property type="component" value="Unassembled WGS sequence"/>
</dbReference>
<feature type="transmembrane region" description="Helical" evidence="6">
    <location>
        <begin position="156"/>
        <end position="178"/>
    </location>
</feature>
<evidence type="ECO:0000313" key="7">
    <source>
        <dbReference type="EMBL" id="KEF59325.1"/>
    </source>
</evidence>
<feature type="transmembrane region" description="Helical" evidence="6">
    <location>
        <begin position="99"/>
        <end position="119"/>
    </location>
</feature>
<comment type="caution">
    <text evidence="7">The sequence shown here is derived from an EMBL/GenBank/DDBJ whole genome shotgun (WGS) entry which is preliminary data.</text>
</comment>
<feature type="transmembrane region" description="Helical" evidence="6">
    <location>
        <begin position="125"/>
        <end position="144"/>
    </location>
</feature>
<accession>A0A072PUY0</accession>
<dbReference type="VEuPathDB" id="FungiDB:A1O9_04169"/>
<feature type="transmembrane region" description="Helical" evidence="6">
    <location>
        <begin position="506"/>
        <end position="524"/>
    </location>
</feature>
<keyword evidence="3 6" id="KW-0812">Transmembrane</keyword>
<evidence type="ECO:0000256" key="1">
    <source>
        <dbReference type="ARBA" id="ARBA00004141"/>
    </source>
</evidence>
<dbReference type="SUPFAM" id="SSF103473">
    <property type="entry name" value="MFS general substrate transporter"/>
    <property type="match status" value="1"/>
</dbReference>
<comment type="subcellular location">
    <subcellularLocation>
        <location evidence="1">Membrane</location>
        <topology evidence="1">Multi-pass membrane protein</topology>
    </subcellularLocation>
</comment>
<dbReference type="GO" id="GO:0016020">
    <property type="term" value="C:membrane"/>
    <property type="evidence" value="ECO:0007669"/>
    <property type="project" value="UniProtKB-SubCell"/>
</dbReference>
<feature type="transmembrane region" description="Helical" evidence="6">
    <location>
        <begin position="430"/>
        <end position="458"/>
    </location>
</feature>
<dbReference type="HOGENOM" id="CLU_001265_54_5_1"/>
<feature type="transmembrane region" description="Helical" evidence="6">
    <location>
        <begin position="362"/>
        <end position="387"/>
    </location>
</feature>
<organism evidence="7 8">
    <name type="scientific">Exophiala aquamarina CBS 119918</name>
    <dbReference type="NCBI Taxonomy" id="1182545"/>
    <lineage>
        <taxon>Eukaryota</taxon>
        <taxon>Fungi</taxon>
        <taxon>Dikarya</taxon>
        <taxon>Ascomycota</taxon>
        <taxon>Pezizomycotina</taxon>
        <taxon>Eurotiomycetes</taxon>
        <taxon>Chaetothyriomycetidae</taxon>
        <taxon>Chaetothyriales</taxon>
        <taxon>Herpotrichiellaceae</taxon>
        <taxon>Exophiala</taxon>
    </lineage>
</organism>
<feature type="transmembrane region" description="Helical" evidence="6">
    <location>
        <begin position="399"/>
        <end position="418"/>
    </location>
</feature>
<dbReference type="OrthoDB" id="10262656at2759"/>
<evidence type="ECO:0000256" key="6">
    <source>
        <dbReference type="SAM" id="Phobius"/>
    </source>
</evidence>
<keyword evidence="8" id="KW-1185">Reference proteome</keyword>
<keyword evidence="5 6" id="KW-0472">Membrane</keyword>
<dbReference type="InterPro" id="IPR036259">
    <property type="entry name" value="MFS_trans_sf"/>
</dbReference>
<evidence type="ECO:0000256" key="3">
    <source>
        <dbReference type="ARBA" id="ARBA00022692"/>
    </source>
</evidence>
<dbReference type="PRINTS" id="PR01035">
    <property type="entry name" value="TCRTETA"/>
</dbReference>
<dbReference type="PANTHER" id="PTHR23504">
    <property type="entry name" value="MAJOR FACILITATOR SUPERFAMILY DOMAIN-CONTAINING PROTEIN 10"/>
    <property type="match status" value="1"/>
</dbReference>
<protein>
    <recommendedName>
        <fullName evidence="9">Major facilitator superfamily (MFS) profile domain-containing protein</fullName>
    </recommendedName>
</protein>
<reference evidence="7 8" key="1">
    <citation type="submission" date="2013-03" db="EMBL/GenBank/DDBJ databases">
        <title>The Genome Sequence of Exophiala aquamarina CBS 119918.</title>
        <authorList>
            <consortium name="The Broad Institute Genomics Platform"/>
            <person name="Cuomo C."/>
            <person name="de Hoog S."/>
            <person name="Gorbushina A."/>
            <person name="Walker B."/>
            <person name="Young S.K."/>
            <person name="Zeng Q."/>
            <person name="Gargeya S."/>
            <person name="Fitzgerald M."/>
            <person name="Haas B."/>
            <person name="Abouelleil A."/>
            <person name="Allen A.W."/>
            <person name="Alvarado L."/>
            <person name="Arachchi H.M."/>
            <person name="Berlin A.M."/>
            <person name="Chapman S.B."/>
            <person name="Gainer-Dewar J."/>
            <person name="Goldberg J."/>
            <person name="Griggs A."/>
            <person name="Gujja S."/>
            <person name="Hansen M."/>
            <person name="Howarth C."/>
            <person name="Imamovic A."/>
            <person name="Ireland A."/>
            <person name="Larimer J."/>
            <person name="McCowan C."/>
            <person name="Murphy C."/>
            <person name="Pearson M."/>
            <person name="Poon T.W."/>
            <person name="Priest M."/>
            <person name="Roberts A."/>
            <person name="Saif S."/>
            <person name="Shea T."/>
            <person name="Sisk P."/>
            <person name="Sykes S."/>
            <person name="Wortman J."/>
            <person name="Nusbaum C."/>
            <person name="Birren B."/>
        </authorList>
    </citation>
    <scope>NUCLEOTIDE SEQUENCE [LARGE SCALE GENOMIC DNA]</scope>
    <source>
        <strain evidence="7 8">CBS 119918</strain>
    </source>
</reference>
<gene>
    <name evidence="7" type="ORF">A1O9_04169</name>
</gene>
<evidence type="ECO:0000256" key="2">
    <source>
        <dbReference type="ARBA" id="ARBA00022448"/>
    </source>
</evidence>
<dbReference type="AlphaFoldDB" id="A0A072PUY0"/>
<dbReference type="Pfam" id="PF07690">
    <property type="entry name" value="MFS_1"/>
    <property type="match status" value="1"/>
</dbReference>